<gene>
    <name evidence="1" type="ORF">AT268_32820</name>
</gene>
<evidence type="ECO:0000313" key="2">
    <source>
        <dbReference type="Proteomes" id="UP000075476"/>
    </source>
</evidence>
<accession>A0A9X0MK49</accession>
<evidence type="ECO:0000313" key="1">
    <source>
        <dbReference type="EMBL" id="KXY51271.1"/>
    </source>
</evidence>
<dbReference type="Proteomes" id="UP000075476">
    <property type="component" value="Unassembled WGS sequence"/>
</dbReference>
<dbReference type="EMBL" id="LOMO01000001">
    <property type="protein sequence ID" value="KXY51271.1"/>
    <property type="molecule type" value="Genomic_DNA"/>
</dbReference>
<dbReference type="RefSeq" id="WP_061662607.1">
    <property type="nucleotide sequence ID" value="NZ_LOMO01000001.1"/>
</dbReference>
<dbReference type="AlphaFoldDB" id="A0A9X0MK49"/>
<reference evidence="1 2" key="1">
    <citation type="submission" date="2015-12" db="EMBL/GenBank/DDBJ databases">
        <title>Bacillus cereus Group isolate.</title>
        <authorList>
            <person name="Kovac J."/>
        </authorList>
    </citation>
    <scope>NUCLEOTIDE SEQUENCE [LARGE SCALE GENOMIC DNA]</scope>
    <source>
        <strain evidence="1 2">FSL K6-0073</strain>
    </source>
</reference>
<comment type="caution">
    <text evidence="1">The sequence shown here is derived from an EMBL/GenBank/DDBJ whole genome shotgun (WGS) entry which is preliminary data.</text>
</comment>
<organism evidence="1 2">
    <name type="scientific">Bacillus cereus</name>
    <dbReference type="NCBI Taxonomy" id="1396"/>
    <lineage>
        <taxon>Bacteria</taxon>
        <taxon>Bacillati</taxon>
        <taxon>Bacillota</taxon>
        <taxon>Bacilli</taxon>
        <taxon>Bacillales</taxon>
        <taxon>Bacillaceae</taxon>
        <taxon>Bacillus</taxon>
        <taxon>Bacillus cereus group</taxon>
    </lineage>
</organism>
<name>A0A9X0MK49_BACCE</name>
<protein>
    <submittedName>
        <fullName evidence="1">Uncharacterized protein</fullName>
    </submittedName>
</protein>
<proteinExistence type="predicted"/>
<sequence length="62" mass="7486">MFGNSIIKMVEDVEMVRARDLGMSVEEYRTMLREKDKQRKADEEHYLNSELYVLDMKKKKDN</sequence>